<keyword evidence="2 6" id="KW-0862">Zinc</keyword>
<keyword evidence="8" id="KW-1185">Reference proteome</keyword>
<organism evidence="7 8">
    <name type="scientific">Caldicellulosiruptor naganoensis</name>
    <dbReference type="NCBI Taxonomy" id="29324"/>
    <lineage>
        <taxon>Bacteria</taxon>
        <taxon>Bacillati</taxon>
        <taxon>Bacillota</taxon>
        <taxon>Bacillota incertae sedis</taxon>
        <taxon>Caldicellulosiruptorales</taxon>
        <taxon>Caldicellulosiruptoraceae</taxon>
        <taxon>Caldicellulosiruptor</taxon>
    </lineage>
</organism>
<dbReference type="RefSeq" id="WP_045165631.1">
    <property type="nucleotide sequence ID" value="NZ_CP113864.1"/>
</dbReference>
<evidence type="ECO:0000256" key="2">
    <source>
        <dbReference type="ARBA" id="ARBA00022833"/>
    </source>
</evidence>
<dbReference type="HAMAP" id="MF_00117">
    <property type="entry name" value="HslO"/>
    <property type="match status" value="1"/>
</dbReference>
<feature type="disulfide bond" description="Redox-active" evidence="6">
    <location>
        <begin position="235"/>
        <end position="237"/>
    </location>
</feature>
<evidence type="ECO:0000256" key="6">
    <source>
        <dbReference type="HAMAP-Rule" id="MF_00117"/>
    </source>
</evidence>
<protein>
    <recommendedName>
        <fullName evidence="6">33 kDa chaperonin</fullName>
    </recommendedName>
    <alternativeName>
        <fullName evidence="6">Heat shock protein 33 homolog</fullName>
        <shortName evidence="6">HSP33</shortName>
    </alternativeName>
</protein>
<feature type="disulfide bond" description="Redox-active" evidence="6">
    <location>
        <begin position="263"/>
        <end position="266"/>
    </location>
</feature>
<accession>A0ABY7BE92</accession>
<comment type="similarity">
    <text evidence="6">Belongs to the HSP33 family.</text>
</comment>
<dbReference type="Pfam" id="PF01430">
    <property type="entry name" value="HSP33"/>
    <property type="match status" value="1"/>
</dbReference>
<evidence type="ECO:0000256" key="5">
    <source>
        <dbReference type="ARBA" id="ARBA00023284"/>
    </source>
</evidence>
<dbReference type="InterPro" id="IPR000397">
    <property type="entry name" value="Heat_shock_Hsp33"/>
</dbReference>
<name>A0ABY7BE92_9FIRM</name>
<dbReference type="PANTHER" id="PTHR30111">
    <property type="entry name" value="33 KDA CHAPERONIN"/>
    <property type="match status" value="1"/>
</dbReference>
<sequence length="286" mass="31628">MARILRSLSKDKNVAIFIMDSTDIVEEARKIHDLPPIPTAALGRLLTAASMMGVMLKGENHTLSIQISCSGVLKGLVAVSDSKGNVKGYVKNKDVFTEINEAGKLNVKGAIGEGTLTVIKDLGLKEPYIGQIELVSGEIAEDITHYFALSEQIPSAVALGVLIDTDESVRSAGGFIIQVLPETPQWLIEKLEERLKNFSNISSVSAEKDVLQIAADLFGDIEYEVLEEYFPRYKCDCSKEKVESMIPLLTDEEISDDRIEIVCSFCEKKYHFTKEEAFKIKYGSKE</sequence>
<evidence type="ECO:0000313" key="7">
    <source>
        <dbReference type="EMBL" id="WAM31135.1"/>
    </source>
</evidence>
<evidence type="ECO:0000256" key="3">
    <source>
        <dbReference type="ARBA" id="ARBA00023157"/>
    </source>
</evidence>
<comment type="function">
    <text evidence="6">Redox regulated molecular chaperone. Protects both thermally unfolding and oxidatively damaged proteins from irreversible aggregation. Plays an important role in the bacterial defense system toward oxidative stress.</text>
</comment>
<dbReference type="InterPro" id="IPR016153">
    <property type="entry name" value="Heat_shock_Hsp33_N"/>
</dbReference>
<dbReference type="InterPro" id="IPR016154">
    <property type="entry name" value="Heat_shock_Hsp33_C"/>
</dbReference>
<dbReference type="EMBL" id="CP113864">
    <property type="protein sequence ID" value="WAM31135.1"/>
    <property type="molecule type" value="Genomic_DNA"/>
</dbReference>
<evidence type="ECO:0000256" key="1">
    <source>
        <dbReference type="ARBA" id="ARBA00022490"/>
    </source>
</evidence>
<evidence type="ECO:0000256" key="4">
    <source>
        <dbReference type="ARBA" id="ARBA00023186"/>
    </source>
</evidence>
<dbReference type="NCBIfam" id="NF001033">
    <property type="entry name" value="PRK00114.1"/>
    <property type="match status" value="1"/>
</dbReference>
<dbReference type="Proteomes" id="UP001164745">
    <property type="component" value="Chromosome"/>
</dbReference>
<dbReference type="PIRSF" id="PIRSF005261">
    <property type="entry name" value="Heat_shock_Hsp33"/>
    <property type="match status" value="1"/>
</dbReference>
<reference evidence="7" key="1">
    <citation type="submission" date="2022-12" db="EMBL/GenBank/DDBJ databases">
        <authorList>
            <person name="Bing R.G."/>
            <person name="Willard D.J."/>
            <person name="Manesh M.J.H."/>
            <person name="Laemthong T."/>
            <person name="Crosby J.R."/>
            <person name="Kelly R.M."/>
        </authorList>
    </citation>
    <scope>NUCLEOTIDE SEQUENCE</scope>
    <source>
        <strain evidence="7">DSM 8991</strain>
    </source>
</reference>
<comment type="subcellular location">
    <subcellularLocation>
        <location evidence="6">Cytoplasm</location>
    </subcellularLocation>
</comment>
<dbReference type="Gene3D" id="3.55.30.10">
    <property type="entry name" value="Hsp33 domain"/>
    <property type="match status" value="1"/>
</dbReference>
<dbReference type="Gene3D" id="3.90.1280.10">
    <property type="entry name" value="HSP33 redox switch-like"/>
    <property type="match status" value="1"/>
</dbReference>
<comment type="PTM">
    <text evidence="6">Under oxidizing conditions two disulfide bonds are formed involving the reactive cysteines. Under reducing conditions zinc is bound to the reactive cysteines and the protein is inactive.</text>
</comment>
<dbReference type="PANTHER" id="PTHR30111:SF1">
    <property type="entry name" value="33 KDA CHAPERONIN"/>
    <property type="match status" value="1"/>
</dbReference>
<dbReference type="SUPFAM" id="SSF118352">
    <property type="entry name" value="HSP33 redox switch-like"/>
    <property type="match status" value="1"/>
</dbReference>
<keyword evidence="1 6" id="KW-0963">Cytoplasm</keyword>
<keyword evidence="3 6" id="KW-1015">Disulfide bond</keyword>
<dbReference type="CDD" id="cd00498">
    <property type="entry name" value="Hsp33"/>
    <property type="match status" value="1"/>
</dbReference>
<proteinExistence type="inferred from homology"/>
<evidence type="ECO:0000313" key="8">
    <source>
        <dbReference type="Proteomes" id="UP001164745"/>
    </source>
</evidence>
<keyword evidence="5 6" id="KW-0676">Redox-active center</keyword>
<keyword evidence="4 6" id="KW-0143">Chaperone</keyword>
<dbReference type="SUPFAM" id="SSF64397">
    <property type="entry name" value="Hsp33 domain"/>
    <property type="match status" value="1"/>
</dbReference>
<gene>
    <name evidence="6 7" type="primary">hslO</name>
    <name evidence="7" type="ORF">OTJ99_001956</name>
</gene>